<dbReference type="PANTHER" id="PTHR48085:SF5">
    <property type="entry name" value="CADMIUM_ZINC-TRANSPORTING ATPASE HMA4-RELATED"/>
    <property type="match status" value="1"/>
</dbReference>
<dbReference type="CDD" id="cd00371">
    <property type="entry name" value="HMA"/>
    <property type="match status" value="1"/>
</dbReference>
<keyword evidence="7 16" id="KW-0547">Nucleotide-binding</keyword>
<dbReference type="EC" id="7.2.2.12" evidence="14"/>
<dbReference type="InterPro" id="IPR059000">
    <property type="entry name" value="ATPase_P-type_domA"/>
</dbReference>
<dbReference type="PRINTS" id="PR00941">
    <property type="entry name" value="CDATPASE"/>
</dbReference>
<protein>
    <recommendedName>
        <fullName evidence="14">P-type Zn(2+) transporter</fullName>
        <ecNumber evidence="14">7.2.2.12</ecNumber>
    </recommendedName>
</protein>
<dbReference type="PROSITE" id="PS00154">
    <property type="entry name" value="ATPASE_E1_E2"/>
    <property type="match status" value="1"/>
</dbReference>
<dbReference type="Pfam" id="PF00403">
    <property type="entry name" value="HMA"/>
    <property type="match status" value="1"/>
</dbReference>
<dbReference type="InterPro" id="IPR006121">
    <property type="entry name" value="HMA_dom"/>
</dbReference>
<dbReference type="SUPFAM" id="SSF56784">
    <property type="entry name" value="HAD-like"/>
    <property type="match status" value="1"/>
</dbReference>
<comment type="catalytic activity">
    <reaction evidence="15">
        <text>Zn(2+)(in) + ATP + H2O = Zn(2+)(out) + ADP + phosphate + H(+)</text>
        <dbReference type="Rhea" id="RHEA:20621"/>
        <dbReference type="ChEBI" id="CHEBI:15377"/>
        <dbReference type="ChEBI" id="CHEBI:15378"/>
        <dbReference type="ChEBI" id="CHEBI:29105"/>
        <dbReference type="ChEBI" id="CHEBI:30616"/>
        <dbReference type="ChEBI" id="CHEBI:43474"/>
        <dbReference type="ChEBI" id="CHEBI:456216"/>
        <dbReference type="EC" id="7.2.2.12"/>
    </reaction>
</comment>
<feature type="transmembrane region" description="Helical" evidence="16">
    <location>
        <begin position="355"/>
        <end position="380"/>
    </location>
</feature>
<dbReference type="GO" id="GO:0016463">
    <property type="term" value="F:P-type zinc transporter activity"/>
    <property type="evidence" value="ECO:0007669"/>
    <property type="project" value="UniProtKB-EC"/>
</dbReference>
<keyword evidence="11" id="KW-1278">Translocase</keyword>
<dbReference type="SFLD" id="SFLDF00027">
    <property type="entry name" value="p-type_atpase"/>
    <property type="match status" value="1"/>
</dbReference>
<dbReference type="GO" id="GO:0005524">
    <property type="term" value="F:ATP binding"/>
    <property type="evidence" value="ECO:0007669"/>
    <property type="project" value="UniProtKB-UniRule"/>
</dbReference>
<gene>
    <name evidence="18" type="ORF">C7380_10747</name>
</gene>
<evidence type="ECO:0000256" key="9">
    <source>
        <dbReference type="ARBA" id="ARBA00022840"/>
    </source>
</evidence>
<dbReference type="SFLD" id="SFLDS00003">
    <property type="entry name" value="Haloacid_Dehalogenase"/>
    <property type="match status" value="1"/>
</dbReference>
<dbReference type="NCBIfam" id="TIGR01512">
    <property type="entry name" value="ATPase-IB2_Cd"/>
    <property type="match status" value="1"/>
</dbReference>
<evidence type="ECO:0000256" key="5">
    <source>
        <dbReference type="ARBA" id="ARBA00022692"/>
    </source>
</evidence>
<dbReference type="SUPFAM" id="SSF55008">
    <property type="entry name" value="HMA, heavy metal-associated domain"/>
    <property type="match status" value="1"/>
</dbReference>
<keyword evidence="10" id="KW-0460">Magnesium</keyword>
<dbReference type="InterPro" id="IPR001757">
    <property type="entry name" value="P_typ_ATPase"/>
</dbReference>
<organism evidence="18 19">
    <name type="scientific">Oceanotoga teriensis</name>
    <dbReference type="NCBI Taxonomy" id="515440"/>
    <lineage>
        <taxon>Bacteria</taxon>
        <taxon>Thermotogati</taxon>
        <taxon>Thermotogota</taxon>
        <taxon>Thermotogae</taxon>
        <taxon>Petrotogales</taxon>
        <taxon>Petrotogaceae</taxon>
        <taxon>Oceanotoga</taxon>
    </lineage>
</organism>
<dbReference type="InterPro" id="IPR036163">
    <property type="entry name" value="HMA_dom_sf"/>
</dbReference>
<keyword evidence="19" id="KW-1185">Reference proteome</keyword>
<evidence type="ECO:0000256" key="12">
    <source>
        <dbReference type="ARBA" id="ARBA00022989"/>
    </source>
</evidence>
<evidence type="ECO:0000256" key="7">
    <source>
        <dbReference type="ARBA" id="ARBA00022741"/>
    </source>
</evidence>
<evidence type="ECO:0000256" key="6">
    <source>
        <dbReference type="ARBA" id="ARBA00022723"/>
    </source>
</evidence>
<dbReference type="PRINTS" id="PR00119">
    <property type="entry name" value="CATATPASE"/>
</dbReference>
<feature type="transmembrane region" description="Helical" evidence="16">
    <location>
        <begin position="104"/>
        <end position="120"/>
    </location>
</feature>
<dbReference type="FunFam" id="2.70.150.10:FF:000002">
    <property type="entry name" value="Copper-transporting ATPase 1, putative"/>
    <property type="match status" value="1"/>
</dbReference>
<comment type="caution">
    <text evidence="18">The sequence shown here is derived from an EMBL/GenBank/DDBJ whole genome shotgun (WGS) entry which is preliminary data.</text>
</comment>
<dbReference type="GO" id="GO:0015086">
    <property type="term" value="F:cadmium ion transmembrane transporter activity"/>
    <property type="evidence" value="ECO:0007669"/>
    <property type="project" value="TreeGrafter"/>
</dbReference>
<evidence type="ECO:0000256" key="4">
    <source>
        <dbReference type="ARBA" id="ARBA00022553"/>
    </source>
</evidence>
<reference evidence="18 19" key="1">
    <citation type="submission" date="2018-05" db="EMBL/GenBank/DDBJ databases">
        <title>Genomic Encyclopedia of Type Strains, Phase IV (KMG-IV): sequencing the most valuable type-strain genomes for metagenomic binning, comparative biology and taxonomic classification.</title>
        <authorList>
            <person name="Goeker M."/>
        </authorList>
    </citation>
    <scope>NUCLEOTIDE SEQUENCE [LARGE SCALE GENOMIC DNA]</scope>
    <source>
        <strain evidence="18 19">DSM 24906</strain>
    </source>
</reference>
<dbReference type="FunFam" id="3.40.1110.10:FF:000066">
    <property type="entry name" value="Cadmium-translocating P-type ATPase"/>
    <property type="match status" value="1"/>
</dbReference>
<evidence type="ECO:0000256" key="13">
    <source>
        <dbReference type="ARBA" id="ARBA00023136"/>
    </source>
</evidence>
<dbReference type="AlphaFoldDB" id="A0AA45HIX4"/>
<dbReference type="InterPro" id="IPR023298">
    <property type="entry name" value="ATPase_P-typ_TM_dom_sf"/>
</dbReference>
<dbReference type="SFLD" id="SFLDG00002">
    <property type="entry name" value="C1.7:_P-type_atpase_like"/>
    <property type="match status" value="1"/>
</dbReference>
<dbReference type="InterPro" id="IPR051014">
    <property type="entry name" value="Cation_Transport_ATPase_IB"/>
</dbReference>
<feature type="domain" description="HMA" evidence="17">
    <location>
        <begin position="5"/>
        <end position="70"/>
    </location>
</feature>
<evidence type="ECO:0000256" key="15">
    <source>
        <dbReference type="ARBA" id="ARBA00047308"/>
    </source>
</evidence>
<dbReference type="Pfam" id="PF00122">
    <property type="entry name" value="E1-E2_ATPase"/>
    <property type="match status" value="1"/>
</dbReference>
<evidence type="ECO:0000256" key="8">
    <source>
        <dbReference type="ARBA" id="ARBA00022833"/>
    </source>
</evidence>
<dbReference type="InterPro" id="IPR044492">
    <property type="entry name" value="P_typ_ATPase_HD_dom"/>
</dbReference>
<keyword evidence="9 16" id="KW-0067">ATP-binding</keyword>
<evidence type="ECO:0000256" key="16">
    <source>
        <dbReference type="RuleBase" id="RU362081"/>
    </source>
</evidence>
<dbReference type="InterPro" id="IPR023299">
    <property type="entry name" value="ATPase_P-typ_cyto_dom_N"/>
</dbReference>
<dbReference type="Gene3D" id="2.70.150.10">
    <property type="entry name" value="Calcium-transporting ATPase, cytoplasmic transduction domain A"/>
    <property type="match status" value="1"/>
</dbReference>
<keyword evidence="6 16" id="KW-0479">Metal-binding</keyword>
<keyword evidence="4" id="KW-0597">Phosphoprotein</keyword>
<comment type="subcellular location">
    <subcellularLocation>
        <location evidence="1">Cell membrane</location>
        <topology evidence="1">Multi-pass membrane protein</topology>
    </subcellularLocation>
</comment>
<dbReference type="SUPFAM" id="SSF81665">
    <property type="entry name" value="Calcium ATPase, transmembrane domain M"/>
    <property type="match status" value="1"/>
</dbReference>
<feature type="transmembrane region" description="Helical" evidence="16">
    <location>
        <begin position="680"/>
        <end position="699"/>
    </location>
</feature>
<name>A0AA45HIX4_9BACT</name>
<keyword evidence="13 16" id="KW-0472">Membrane</keyword>
<evidence type="ECO:0000256" key="3">
    <source>
        <dbReference type="ARBA" id="ARBA00022475"/>
    </source>
</evidence>
<dbReference type="PANTHER" id="PTHR48085">
    <property type="entry name" value="CADMIUM/ZINC-TRANSPORTING ATPASE HMA2-RELATED"/>
    <property type="match status" value="1"/>
</dbReference>
<dbReference type="Gene3D" id="3.30.70.100">
    <property type="match status" value="1"/>
</dbReference>
<dbReference type="NCBIfam" id="TIGR01494">
    <property type="entry name" value="ATPase_P-type"/>
    <property type="match status" value="1"/>
</dbReference>
<evidence type="ECO:0000256" key="10">
    <source>
        <dbReference type="ARBA" id="ARBA00022842"/>
    </source>
</evidence>
<keyword evidence="12 16" id="KW-1133">Transmembrane helix</keyword>
<dbReference type="InterPro" id="IPR008250">
    <property type="entry name" value="ATPase_P-typ_transduc_dom_A_sf"/>
</dbReference>
<dbReference type="InterPro" id="IPR036412">
    <property type="entry name" value="HAD-like_sf"/>
</dbReference>
<dbReference type="GO" id="GO:0046872">
    <property type="term" value="F:metal ion binding"/>
    <property type="evidence" value="ECO:0007669"/>
    <property type="project" value="UniProtKB-KW"/>
</dbReference>
<keyword evidence="8" id="KW-0862">Zinc</keyword>
<evidence type="ECO:0000256" key="14">
    <source>
        <dbReference type="ARBA" id="ARBA00039097"/>
    </source>
</evidence>
<proteinExistence type="inferred from homology"/>
<feature type="transmembrane region" description="Helical" evidence="16">
    <location>
        <begin position="329"/>
        <end position="349"/>
    </location>
</feature>
<dbReference type="Pfam" id="PF00702">
    <property type="entry name" value="Hydrolase"/>
    <property type="match status" value="1"/>
</dbReference>
<evidence type="ECO:0000256" key="11">
    <source>
        <dbReference type="ARBA" id="ARBA00022967"/>
    </source>
</evidence>
<evidence type="ECO:0000313" key="19">
    <source>
        <dbReference type="Proteomes" id="UP000245921"/>
    </source>
</evidence>
<sequence>MEKTQKTKLSLDGLNCANCAAKIENKVKNLDGIKNVELNFITKTLSYESTNTEDINKIKKIVNKLEPDVKVYEEGKNEFHEHSHEHEHSHTHTHEHGNFNLKKEIIRISIGLIFFIAAIITNQQMIIKISLYLAAYLIIGGKVLIRSAKNIMRGNVFDENFLMGIATIGAFAIKEYPEAVGVMLFYEIGEFLQNLAVDNSKKSIKSLLDIRPDYANLIKGQNIEKVSPSQVKVNDIIVVKPGEKVPMDGKIIQGQTMMDTSAITGESVPRTVKENDEILSGFVNQNGLIKVKVEKEFSESTVSKILNMVENASAKKAKTEKMITKFAKYYTPAVVFFALGLATIPVLMGGTFSDWLYRALIFLVISCPCGLVLSIPLGYFSGIGTLSKKGILIKGGNYLETIKDLDTIVFDKTGTITQGVFEVVKIKPENITKEELLKTAAYAEKHSNHPIAQSIKKEYNQQIDETKIKKYEEISGHGIKAKIEEKTVLAGNSKLMEKFGINYKENNNSGTIVHIAINGQYSGYLEISDKIKNGVKQTIKQLKQLGIKNTVMLTGDNKKVAQAVTKEVGIDEYYAELLPDQKVQKFEQIKTNKKIAFIGDGINDAPVLTRSDIGIAMGGLGSDAAIEAADAVIMDDNIQRVVDAIKVSKKTAKITWENIIIVLGVKIVFLSLGALGMTNIWGAVFADVGIALIAVFNSLRIFKN</sequence>
<dbReference type="GO" id="GO:0016887">
    <property type="term" value="F:ATP hydrolysis activity"/>
    <property type="evidence" value="ECO:0007669"/>
    <property type="project" value="InterPro"/>
</dbReference>
<dbReference type="PROSITE" id="PS50846">
    <property type="entry name" value="HMA_2"/>
    <property type="match status" value="1"/>
</dbReference>
<feature type="transmembrane region" description="Helical" evidence="16">
    <location>
        <begin position="654"/>
        <end position="674"/>
    </location>
</feature>
<evidence type="ECO:0000256" key="2">
    <source>
        <dbReference type="ARBA" id="ARBA00006024"/>
    </source>
</evidence>
<keyword evidence="3 16" id="KW-1003">Cell membrane</keyword>
<dbReference type="CDD" id="cd07548">
    <property type="entry name" value="P-type_ATPase-Cd_Zn_Co_like"/>
    <property type="match status" value="1"/>
</dbReference>
<comment type="similarity">
    <text evidence="2 16">Belongs to the cation transport ATPase (P-type) (TC 3.A.3) family. Type IB subfamily.</text>
</comment>
<dbReference type="InterPro" id="IPR027256">
    <property type="entry name" value="P-typ_ATPase_IB"/>
</dbReference>
<accession>A0AA45HIX4</accession>
<evidence type="ECO:0000256" key="1">
    <source>
        <dbReference type="ARBA" id="ARBA00004651"/>
    </source>
</evidence>
<keyword evidence="5 16" id="KW-0812">Transmembrane</keyword>
<dbReference type="InterPro" id="IPR018303">
    <property type="entry name" value="ATPase_P-typ_P_site"/>
</dbReference>
<evidence type="ECO:0000313" key="18">
    <source>
        <dbReference type="EMBL" id="PWJ95092.1"/>
    </source>
</evidence>
<evidence type="ECO:0000259" key="17">
    <source>
        <dbReference type="PROSITE" id="PS50846"/>
    </source>
</evidence>
<dbReference type="Gene3D" id="3.40.50.1000">
    <property type="entry name" value="HAD superfamily/HAD-like"/>
    <property type="match status" value="1"/>
</dbReference>
<dbReference type="NCBIfam" id="TIGR01525">
    <property type="entry name" value="ATPase-IB_hvy"/>
    <property type="match status" value="1"/>
</dbReference>
<dbReference type="Proteomes" id="UP000245921">
    <property type="component" value="Unassembled WGS sequence"/>
</dbReference>
<dbReference type="InterPro" id="IPR023214">
    <property type="entry name" value="HAD_sf"/>
</dbReference>
<dbReference type="RefSeq" id="WP_109604627.1">
    <property type="nucleotide sequence ID" value="NZ_JAMHJO010000002.1"/>
</dbReference>
<dbReference type="EMBL" id="QGGI01000007">
    <property type="protein sequence ID" value="PWJ95092.1"/>
    <property type="molecule type" value="Genomic_DNA"/>
</dbReference>
<dbReference type="Gene3D" id="3.40.1110.10">
    <property type="entry name" value="Calcium-transporting ATPase, cytoplasmic domain N"/>
    <property type="match status" value="1"/>
</dbReference>
<feature type="transmembrane region" description="Helical" evidence="16">
    <location>
        <begin position="126"/>
        <end position="145"/>
    </location>
</feature>
<dbReference type="GO" id="GO:0005886">
    <property type="term" value="C:plasma membrane"/>
    <property type="evidence" value="ECO:0007669"/>
    <property type="project" value="UniProtKB-SubCell"/>
</dbReference>
<dbReference type="SUPFAM" id="SSF81653">
    <property type="entry name" value="Calcium ATPase, transduction domain A"/>
    <property type="match status" value="1"/>
</dbReference>